<dbReference type="EMBL" id="HBUE01124864">
    <property type="protein sequence ID" value="CAG6494207.1"/>
    <property type="molecule type" value="Transcribed_RNA"/>
</dbReference>
<feature type="compositionally biased region" description="Basic and acidic residues" evidence="1">
    <location>
        <begin position="32"/>
        <end position="46"/>
    </location>
</feature>
<evidence type="ECO:0000256" key="1">
    <source>
        <dbReference type="SAM" id="MobiDB-lite"/>
    </source>
</evidence>
<reference evidence="2" key="1">
    <citation type="submission" date="2021-05" db="EMBL/GenBank/DDBJ databases">
        <authorList>
            <person name="Alioto T."/>
            <person name="Alioto T."/>
            <person name="Gomez Garrido J."/>
        </authorList>
    </citation>
    <scope>NUCLEOTIDE SEQUENCE</scope>
</reference>
<feature type="compositionally biased region" description="Basic residues" evidence="1">
    <location>
        <begin position="1"/>
        <end position="12"/>
    </location>
</feature>
<name>A0A8D8CIU7_CULPI</name>
<dbReference type="AlphaFoldDB" id="A0A8D8CIU7"/>
<organism evidence="2">
    <name type="scientific">Culex pipiens</name>
    <name type="common">House mosquito</name>
    <dbReference type="NCBI Taxonomy" id="7175"/>
    <lineage>
        <taxon>Eukaryota</taxon>
        <taxon>Metazoa</taxon>
        <taxon>Ecdysozoa</taxon>
        <taxon>Arthropoda</taxon>
        <taxon>Hexapoda</taxon>
        <taxon>Insecta</taxon>
        <taxon>Pterygota</taxon>
        <taxon>Neoptera</taxon>
        <taxon>Endopterygota</taxon>
        <taxon>Diptera</taxon>
        <taxon>Nematocera</taxon>
        <taxon>Culicoidea</taxon>
        <taxon>Culicidae</taxon>
        <taxon>Culicinae</taxon>
        <taxon>Culicini</taxon>
        <taxon>Culex</taxon>
        <taxon>Culex</taxon>
    </lineage>
</organism>
<feature type="compositionally biased region" description="Gly residues" evidence="1">
    <location>
        <begin position="142"/>
        <end position="154"/>
    </location>
</feature>
<proteinExistence type="predicted"/>
<evidence type="ECO:0000313" key="2">
    <source>
        <dbReference type="EMBL" id="CAG6494207.1"/>
    </source>
</evidence>
<accession>A0A8D8CIU7</accession>
<sequence length="186" mass="20373">MYAGRTHQRRLGPGRQPHEKQSRVLFGGRHRQTVDPVREDPTAEHDVHFGNGRCSDVGRLCAGPVGQNSGRVQQYALHHLRHGNWPPGGQARGQPGDDRQRRQTHQQGRQPSDAPDYDYGPRGSTHPVLGQHDRFADPLDGGTSGRGHQSGGGCPRAVPTIRIARLLHPAVAHGQQDVRAGNYRAS</sequence>
<feature type="region of interest" description="Disordered" evidence="1">
    <location>
        <begin position="81"/>
        <end position="156"/>
    </location>
</feature>
<feature type="region of interest" description="Disordered" evidence="1">
    <location>
        <begin position="1"/>
        <end position="46"/>
    </location>
</feature>
<protein>
    <submittedName>
        <fullName evidence="2">(northern house mosquito) hypothetical protein</fullName>
    </submittedName>
</protein>